<dbReference type="Proteomes" id="UP000501076">
    <property type="component" value="Chromosome"/>
</dbReference>
<dbReference type="InterPro" id="IPR051792">
    <property type="entry name" value="GGT_bact"/>
</dbReference>
<dbReference type="EC" id="3.4.19.13" evidence="11"/>
<comment type="similarity">
    <text evidence="3 11">Belongs to the gamma-glutamyltransferase family.</text>
</comment>
<feature type="binding site" evidence="10">
    <location>
        <position position="452"/>
    </location>
    <ligand>
        <name>L-glutamate</name>
        <dbReference type="ChEBI" id="CHEBI:29985"/>
    </ligand>
</feature>
<dbReference type="Pfam" id="PF01019">
    <property type="entry name" value="G_glu_transpept"/>
    <property type="match status" value="1"/>
</dbReference>
<dbReference type="GO" id="GO:0006750">
    <property type="term" value="P:glutathione biosynthetic process"/>
    <property type="evidence" value="ECO:0007669"/>
    <property type="project" value="UniProtKB-KW"/>
</dbReference>
<keyword evidence="6 11" id="KW-0865">Zymogen</keyword>
<dbReference type="GO" id="GO:0036374">
    <property type="term" value="F:glutathione hydrolase activity"/>
    <property type="evidence" value="ECO:0007669"/>
    <property type="project" value="UniProtKB-UniRule"/>
</dbReference>
<dbReference type="PANTHER" id="PTHR43199:SF1">
    <property type="entry name" value="GLUTATHIONE HYDROLASE PROENZYME"/>
    <property type="match status" value="1"/>
</dbReference>
<dbReference type="AlphaFoldDB" id="A0A6M6E580"/>
<dbReference type="GO" id="GO:0006751">
    <property type="term" value="P:glutathione catabolic process"/>
    <property type="evidence" value="ECO:0007669"/>
    <property type="project" value="UniProtKB-UniRule"/>
</dbReference>
<dbReference type="InterPro" id="IPR043138">
    <property type="entry name" value="GGT_lsub"/>
</dbReference>
<dbReference type="Gene3D" id="3.60.20.40">
    <property type="match status" value="1"/>
</dbReference>
<evidence type="ECO:0000313" key="12">
    <source>
        <dbReference type="EMBL" id="QJX78765.1"/>
    </source>
</evidence>
<dbReference type="Gene3D" id="1.10.246.130">
    <property type="match status" value="1"/>
</dbReference>
<evidence type="ECO:0000256" key="9">
    <source>
        <dbReference type="PIRSR" id="PIRSR600101-1"/>
    </source>
</evidence>
<keyword evidence="11" id="KW-0317">Glutathione biosynthesis</keyword>
<comment type="catalytic activity">
    <reaction evidence="2 11">
        <text>glutathione + H2O = L-cysteinylglycine + L-glutamate</text>
        <dbReference type="Rhea" id="RHEA:28807"/>
        <dbReference type="ChEBI" id="CHEBI:15377"/>
        <dbReference type="ChEBI" id="CHEBI:29985"/>
        <dbReference type="ChEBI" id="CHEBI:57925"/>
        <dbReference type="ChEBI" id="CHEBI:61694"/>
        <dbReference type="EC" id="3.4.19.13"/>
    </reaction>
</comment>
<comment type="catalytic activity">
    <reaction evidence="8 11">
        <text>an N-terminal (5-L-glutamyl)-[peptide] + an alpha-amino acid = 5-L-glutamyl amino acid + an N-terminal L-alpha-aminoacyl-[peptide]</text>
        <dbReference type="Rhea" id="RHEA:23904"/>
        <dbReference type="Rhea" id="RHEA-COMP:9780"/>
        <dbReference type="Rhea" id="RHEA-COMP:9795"/>
        <dbReference type="ChEBI" id="CHEBI:77644"/>
        <dbReference type="ChEBI" id="CHEBI:78597"/>
        <dbReference type="ChEBI" id="CHEBI:78599"/>
        <dbReference type="ChEBI" id="CHEBI:78608"/>
        <dbReference type="EC" id="2.3.2.2"/>
    </reaction>
</comment>
<reference evidence="12 13" key="1">
    <citation type="submission" date="2019-10" db="EMBL/GenBank/DDBJ databases">
        <title>Complete genome sequences for adaption low water activity.</title>
        <authorList>
            <person name="Zhao L."/>
            <person name="Zhong J."/>
        </authorList>
    </citation>
    <scope>NUCLEOTIDE SEQUENCE [LARGE SCALE GENOMIC DNA]</scope>
    <source>
        <strain evidence="12 13">FDU301</strain>
    </source>
</reference>
<proteinExistence type="inferred from homology"/>
<dbReference type="InterPro" id="IPR043137">
    <property type="entry name" value="GGT_ssub_C"/>
</dbReference>
<keyword evidence="7 11" id="KW-0012">Acyltransferase</keyword>
<evidence type="ECO:0000313" key="13">
    <source>
        <dbReference type="Proteomes" id="UP000501076"/>
    </source>
</evidence>
<evidence type="ECO:0000256" key="6">
    <source>
        <dbReference type="ARBA" id="ARBA00023145"/>
    </source>
</evidence>
<comment type="pathway">
    <text evidence="11">Sulfur metabolism; glutathione metabolism.</text>
</comment>
<accession>A0A6M6E580</accession>
<comment type="catalytic activity">
    <reaction evidence="1 11">
        <text>an S-substituted glutathione + H2O = an S-substituted L-cysteinylglycine + L-glutamate</text>
        <dbReference type="Rhea" id="RHEA:59468"/>
        <dbReference type="ChEBI" id="CHEBI:15377"/>
        <dbReference type="ChEBI" id="CHEBI:29985"/>
        <dbReference type="ChEBI" id="CHEBI:90779"/>
        <dbReference type="ChEBI" id="CHEBI:143103"/>
        <dbReference type="EC" id="3.4.19.13"/>
    </reaction>
</comment>
<evidence type="ECO:0000256" key="10">
    <source>
        <dbReference type="PIRSR" id="PIRSR600101-2"/>
    </source>
</evidence>
<dbReference type="InterPro" id="IPR029055">
    <property type="entry name" value="Ntn_hydrolases_N"/>
</dbReference>
<protein>
    <recommendedName>
        <fullName evidence="11">Glutathione hydrolase proenzyme</fullName>
        <ecNumber evidence="11">2.3.2.2</ecNumber>
        <ecNumber evidence="11">3.4.19.13</ecNumber>
    </recommendedName>
    <component>
        <recommendedName>
            <fullName evidence="11">Glutathione hydrolase large chain</fullName>
        </recommendedName>
    </component>
    <component>
        <recommendedName>
            <fullName evidence="11">Glutathione hydrolase small chain</fullName>
        </recommendedName>
    </component>
</protein>
<dbReference type="PANTHER" id="PTHR43199">
    <property type="entry name" value="GLUTATHIONE HYDROLASE"/>
    <property type="match status" value="1"/>
</dbReference>
<dbReference type="InterPro" id="IPR000101">
    <property type="entry name" value="GGT_peptidase"/>
</dbReference>
<evidence type="ECO:0000256" key="4">
    <source>
        <dbReference type="ARBA" id="ARBA00022679"/>
    </source>
</evidence>
<dbReference type="EMBL" id="CP045272">
    <property type="protein sequence ID" value="QJX78765.1"/>
    <property type="molecule type" value="Genomic_DNA"/>
</dbReference>
<sequence length="549" mass="60833">MKRKWMYSLIFLAVLLVGGYAIVQQFNSETDNKLYKKINKFESSKEINHSSGGYGVSSSNPIAVEVGMDVLEEGGNAVDAAVAVSYALGVVEPYGSGIGGGGGMLILPGDQSDKPAFFDYRETSPTSSEDSEEGIGVPGFVKGMETVHEKYGSKKMDELIEPAIKLANDGFPVGQQLAERLKGAQYRLSEAEIPNFFPGNQPIEEGEKLEQPELGETLELIKEKGSDVFYNGELAEEIADEVPGIQKSDLEEYSVEEREPVQGEFAGYDVISAPPPFSGITLIQSLQMAEMLNVQKAEEDTTLFTHLTSEITNRANSDRVKHIGDPAFSKIDEKELTDKEYSRELAQDISLNELSEKYQLKGKDLEEEHISTTHFVVTDKDGTVVSVTNTLSNFFGSGENVEGFFLNNNLNNFNNIKNSLNYYEPGKRSRTFTAPTILRKDNEVIGIGTPGGSRIPMMLTEVLVRHLLFKESLQDAIDAPRFSIENNHLYTEFQYPTSVREELEEMGYDVEEKSSSIYYGGVQAIVIDQKDNVIYGGADPRRQGTWKVK</sequence>
<keyword evidence="4 11" id="KW-0808">Transferase</keyword>
<comment type="PTM">
    <text evidence="11">Cleaved by autocatalysis into a large and a small subunit.</text>
</comment>
<comment type="subunit">
    <text evidence="11">This enzyme consists of two polypeptide chains, which are synthesized in precursor form from a single polypeptide.</text>
</comment>
<dbReference type="EC" id="2.3.2.2" evidence="11"/>
<organism evidence="12 13">
    <name type="scientific">Priestia megaterium</name>
    <name type="common">Bacillus megaterium</name>
    <dbReference type="NCBI Taxonomy" id="1404"/>
    <lineage>
        <taxon>Bacteria</taxon>
        <taxon>Bacillati</taxon>
        <taxon>Bacillota</taxon>
        <taxon>Bacilli</taxon>
        <taxon>Bacillales</taxon>
        <taxon>Bacillaceae</taxon>
        <taxon>Priestia</taxon>
    </lineage>
</organism>
<evidence type="ECO:0000256" key="5">
    <source>
        <dbReference type="ARBA" id="ARBA00022801"/>
    </source>
</evidence>
<evidence type="ECO:0000256" key="7">
    <source>
        <dbReference type="ARBA" id="ARBA00023315"/>
    </source>
</evidence>
<evidence type="ECO:0000256" key="8">
    <source>
        <dbReference type="ARBA" id="ARBA00047417"/>
    </source>
</evidence>
<feature type="active site" description="Nucleophile" evidence="9">
    <location>
        <position position="372"/>
    </location>
</feature>
<evidence type="ECO:0000256" key="1">
    <source>
        <dbReference type="ARBA" id="ARBA00001049"/>
    </source>
</evidence>
<evidence type="ECO:0000256" key="2">
    <source>
        <dbReference type="ARBA" id="ARBA00001089"/>
    </source>
</evidence>
<gene>
    <name evidence="12" type="primary">ggt</name>
    <name evidence="12" type="ORF">FDZ14_22195</name>
</gene>
<dbReference type="GO" id="GO:0103068">
    <property type="term" value="F:leukotriene C4 gamma-glutamyl transferase activity"/>
    <property type="evidence" value="ECO:0007669"/>
    <property type="project" value="UniProtKB-EC"/>
</dbReference>
<evidence type="ECO:0000256" key="11">
    <source>
        <dbReference type="RuleBase" id="RU368036"/>
    </source>
</evidence>
<dbReference type="RefSeq" id="WP_171777606.1">
    <property type="nucleotide sequence ID" value="NZ_CP045272.1"/>
</dbReference>
<feature type="binding site" evidence="10">
    <location>
        <position position="121"/>
    </location>
    <ligand>
        <name>L-glutamate</name>
        <dbReference type="ChEBI" id="CHEBI:29985"/>
    </ligand>
</feature>
<dbReference type="UniPathway" id="UPA00204"/>
<dbReference type="SUPFAM" id="SSF56235">
    <property type="entry name" value="N-terminal nucleophile aminohydrolases (Ntn hydrolases)"/>
    <property type="match status" value="1"/>
</dbReference>
<dbReference type="NCBIfam" id="TIGR00066">
    <property type="entry name" value="g_glut_trans"/>
    <property type="match status" value="1"/>
</dbReference>
<dbReference type="PRINTS" id="PR01210">
    <property type="entry name" value="GGTRANSPTASE"/>
</dbReference>
<name>A0A6M6E580_PRIMG</name>
<evidence type="ECO:0000256" key="3">
    <source>
        <dbReference type="ARBA" id="ARBA00009381"/>
    </source>
</evidence>
<keyword evidence="5 11" id="KW-0378">Hydrolase</keyword>